<proteinExistence type="predicted"/>
<dbReference type="Proteomes" id="UP000037564">
    <property type="component" value="Unassembled WGS sequence"/>
</dbReference>
<evidence type="ECO:0000313" key="2">
    <source>
        <dbReference type="EMBL" id="GDH61029.1"/>
    </source>
</evidence>
<accession>A0A0B0VNN9</accession>
<comment type="caution">
    <text evidence="3">The sequence shown here is derived from an EMBL/GenBank/DDBJ whole genome shotgun (WGS) entry which is preliminary data.</text>
</comment>
<evidence type="ECO:0000313" key="4">
    <source>
        <dbReference type="Proteomes" id="UP000037564"/>
    </source>
</evidence>
<dbReference type="NCBIfam" id="NF041933">
    <property type="entry name" value="MzaC"/>
    <property type="match status" value="1"/>
</dbReference>
<reference evidence="2 5" key="2">
    <citation type="submission" date="2018-04" db="EMBL/GenBank/DDBJ databases">
        <title>Large scale genomics of bovine and human commensal E. coli to reveal the emerging process of EHEC.</title>
        <authorList>
            <person name="Arimizu Y."/>
            <person name="Ogura Y."/>
        </authorList>
    </citation>
    <scope>NUCLEOTIDE SEQUENCE [LARGE SCALE GENOMIC DNA]</scope>
    <source>
        <strain evidence="2 5">KK-P061</strain>
    </source>
</reference>
<dbReference type="GO" id="GO:0004519">
    <property type="term" value="F:endonuclease activity"/>
    <property type="evidence" value="ECO:0007669"/>
    <property type="project" value="UniProtKB-KW"/>
</dbReference>
<dbReference type="InterPro" id="IPR049663">
    <property type="entry name" value="MzaC"/>
</dbReference>
<keyword evidence="3" id="KW-0540">Nuclease</keyword>
<keyword evidence="3" id="KW-0378">Hydrolase</keyword>
<dbReference type="EMBL" id="BFXY01000154">
    <property type="protein sequence ID" value="GDH61029.1"/>
    <property type="molecule type" value="Genomic_DNA"/>
</dbReference>
<keyword evidence="3" id="KW-0255">Endonuclease</keyword>
<evidence type="ECO:0000259" key="1">
    <source>
        <dbReference type="Pfam" id="PF10593"/>
    </source>
</evidence>
<dbReference type="EMBL" id="LGZN01000053">
    <property type="protein sequence ID" value="KNF65864.1"/>
    <property type="molecule type" value="Genomic_DNA"/>
</dbReference>
<evidence type="ECO:0000313" key="5">
    <source>
        <dbReference type="Proteomes" id="UP000303027"/>
    </source>
</evidence>
<sequence>MSLNPLDDTQLSVLQIVQTLLQGQDKSTITAGILHQHIDMVCQMKPEWSRLDNREILVEELIRRYSIWIGEDTSLSNDEGHQPWLTADAKREWRYWHRYRQWLGKTMPWGVLDTLDRSTDRVLGLLEQPGREGRWDRRGLVVGHVQSGKTSHYTGLICKAADAGYKIIIVLAGLHNNLRSQTQMRLDEGFLGYETSPLREKVTIIGVGDIDSDPVIRPNYVTNRSEKGDFSAGVAKNLGISPEQRPWLFVVKKNKSILKRLHTWIENHVATSVDPVTGKRFVSELPLLMIDDEADNASVDTGEIVYDDDGKPDAEHQPTAINSLIRKLLMQFSRKAYVGYTATPFANIFIHESNETRDEGPDLFPSAFIINLGAPSNYIGPARVFGRAAAEGRTGELPLIRRVSDHCSDDGKRGWMPVSHKSSHYPTLDTLTHFPDSLKHAIDSFLLACCVRELRGQGDKHSSMLVHVTRFNKVQSVVYEHIDAYIQEVRQRLTRRIGHEPFLHQLESLWQADFLPTGQTIRDVMPQQIPDDAFAWREIVDKLYTVIENVSVRMINGTAKDALDYSDSATGLKVIAIGGDKLARGLTLEGLCTSYFLRASRMYDTLMQMGRWFGYRQGYLDVCRLYTTDELIEWFEHIADASEELREEFDNMVASGGTPRDFGLKVKSHPVLMVTSPLKMRSARSLWLSFSGTVVETISLFKEPEYHKRNYAAFQHLTGRVGSGAPIPERRRAEKIEKWKGVIWQNVSPELIIDFLTEYETHAQARKANSKLLADFITRMNRVDELTQWTVAVIGGGVDRHHSVCGFPVPLMMRKASEGVTDRYSIGRLLSPRDEGIDCDESTWLAALAETQRIFHADPGRNEGREEPVIPGGVVLRRIKGFGINDIPAQRQKGLLLIYLLDPQQALSAAEYQDDALPVVAFGISFPGSLSGVTVEYKVNNVLWEQEYGAAE</sequence>
<feature type="domain" description="Putative endonuclease Z1" evidence="1">
    <location>
        <begin position="437"/>
        <end position="670"/>
    </location>
</feature>
<dbReference type="Pfam" id="PF10593">
    <property type="entry name" value="Z1"/>
    <property type="match status" value="1"/>
</dbReference>
<evidence type="ECO:0000313" key="3">
    <source>
        <dbReference type="EMBL" id="KNF65864.1"/>
    </source>
</evidence>
<reference evidence="3 4" key="1">
    <citation type="submission" date="2015-07" db="EMBL/GenBank/DDBJ databases">
        <title>Genome sequences of 64 non-O157:H7 Shiga toxin-producing Escherichia coli strains.</title>
        <authorList>
            <person name="Gonzalez-Escalona N."/>
            <person name="Toro M."/>
            <person name="Timme R."/>
            <person name="Payne J."/>
        </authorList>
    </citation>
    <scope>NUCLEOTIDE SEQUENCE [LARGE SCALE GENOMIC DNA]</scope>
    <source>
        <strain evidence="3 4">CFSAN026843</strain>
    </source>
</reference>
<dbReference type="InterPro" id="IPR018310">
    <property type="entry name" value="Put_endonuclease_Z1-dom"/>
</dbReference>
<dbReference type="AlphaFoldDB" id="A0A0B0VNN9"/>
<dbReference type="Proteomes" id="UP000303027">
    <property type="component" value="Unassembled WGS sequence"/>
</dbReference>
<organism evidence="3 4">
    <name type="scientific">Escherichia coli</name>
    <dbReference type="NCBI Taxonomy" id="562"/>
    <lineage>
        <taxon>Bacteria</taxon>
        <taxon>Pseudomonadati</taxon>
        <taxon>Pseudomonadota</taxon>
        <taxon>Gammaproteobacteria</taxon>
        <taxon>Enterobacterales</taxon>
        <taxon>Enterobacteriaceae</taxon>
        <taxon>Escherichia</taxon>
    </lineage>
</organism>
<dbReference type="RefSeq" id="WP_000056168.1">
    <property type="nucleotide sequence ID" value="NZ_AP027532.1"/>
</dbReference>
<protein>
    <submittedName>
        <fullName evidence="3">Endonuclease</fullName>
    </submittedName>
</protein>
<name>A0A0B0VNN9_ECOLX</name>
<dbReference type="PATRIC" id="fig|562.7244.peg.2153"/>
<gene>
    <name evidence="2" type="ORF">BvCmsKKP061_04714</name>
    <name evidence="3" type="ORF">WR15_18625</name>
</gene>